<feature type="domain" description="S1 motif" evidence="11">
    <location>
        <begin position="1238"/>
        <end position="1294"/>
    </location>
</feature>
<dbReference type="FunFam" id="1.10.150.850:FF:000001">
    <property type="entry name" value="Transcription elongation factor spt6"/>
    <property type="match status" value="1"/>
</dbReference>
<dbReference type="Gene3D" id="2.40.50.140">
    <property type="entry name" value="Nucleic acid-binding proteins"/>
    <property type="match status" value="1"/>
</dbReference>
<name>A0AAV5T378_9BILA</name>
<feature type="compositionally biased region" description="Acidic residues" evidence="9">
    <location>
        <begin position="97"/>
        <end position="107"/>
    </location>
</feature>
<feature type="compositionally biased region" description="Acidic residues" evidence="9">
    <location>
        <begin position="73"/>
        <end position="87"/>
    </location>
</feature>
<dbReference type="GO" id="GO:0003677">
    <property type="term" value="F:DNA binding"/>
    <property type="evidence" value="ECO:0007669"/>
    <property type="project" value="InterPro"/>
</dbReference>
<keyword evidence="8" id="KW-0727">SH2 domain</keyword>
<dbReference type="InterPro" id="IPR035018">
    <property type="entry name" value="Spt6_SH2_C"/>
</dbReference>
<evidence type="ECO:0000313" key="12">
    <source>
        <dbReference type="EMBL" id="GMS90041.1"/>
    </source>
</evidence>
<feature type="compositionally biased region" description="Acidic residues" evidence="9">
    <location>
        <begin position="196"/>
        <end position="208"/>
    </location>
</feature>
<dbReference type="InterPro" id="IPR041692">
    <property type="entry name" value="HHH_9"/>
</dbReference>
<proteinExistence type="inferred from homology"/>
<feature type="compositionally biased region" description="Basic and acidic residues" evidence="9">
    <location>
        <begin position="111"/>
        <end position="121"/>
    </location>
</feature>
<dbReference type="InterPro" id="IPR028231">
    <property type="entry name" value="Spt6_YqgF"/>
</dbReference>
<dbReference type="Gene3D" id="1.10.150.850">
    <property type="entry name" value="Spt6, helix-hairpin-helix domain"/>
    <property type="match status" value="1"/>
</dbReference>
<dbReference type="CDD" id="cd09928">
    <property type="entry name" value="SH2_Cterm_SPT6_like"/>
    <property type="match status" value="1"/>
</dbReference>
<dbReference type="InterPro" id="IPR003029">
    <property type="entry name" value="S1_domain"/>
</dbReference>
<dbReference type="PANTHER" id="PTHR10145">
    <property type="entry name" value="TRANSCRIPTION ELONGATION FACTOR SPT6"/>
    <property type="match status" value="1"/>
</dbReference>
<keyword evidence="3" id="KW-0804">Transcription</keyword>
<evidence type="ECO:0000259" key="11">
    <source>
        <dbReference type="PROSITE" id="PS50126"/>
    </source>
</evidence>
<evidence type="ECO:0000313" key="13">
    <source>
        <dbReference type="Proteomes" id="UP001432027"/>
    </source>
</evidence>
<dbReference type="Pfam" id="PF14632">
    <property type="entry name" value="SPT6_acidic"/>
    <property type="match status" value="1"/>
</dbReference>
<feature type="compositionally biased region" description="Low complexity" evidence="9">
    <location>
        <begin position="18"/>
        <end position="32"/>
    </location>
</feature>
<evidence type="ECO:0000256" key="6">
    <source>
        <dbReference type="ARBA" id="ARBA00070965"/>
    </source>
</evidence>
<dbReference type="SMART" id="SM00732">
    <property type="entry name" value="YqgFc"/>
    <property type="match status" value="1"/>
</dbReference>
<dbReference type="CDD" id="cd09918">
    <property type="entry name" value="SH2_Nterm_SPT6_like"/>
    <property type="match status" value="1"/>
</dbReference>
<dbReference type="InterPro" id="IPR023319">
    <property type="entry name" value="Tex-like_HTH_dom_sf"/>
</dbReference>
<feature type="compositionally biased region" description="Basic and acidic residues" evidence="9">
    <location>
        <begin position="1"/>
        <end position="12"/>
    </location>
</feature>
<dbReference type="FunFam" id="1.10.10.2740:FF:000002">
    <property type="entry name" value="Transcription elongation factor Spt6"/>
    <property type="match status" value="1"/>
</dbReference>
<dbReference type="InterPro" id="IPR035019">
    <property type="entry name" value="Spt6_SH2_N"/>
</dbReference>
<accession>A0AAV5T378</accession>
<dbReference type="Pfam" id="PF14635">
    <property type="entry name" value="HHH_7"/>
    <property type="match status" value="1"/>
</dbReference>
<dbReference type="PANTHER" id="PTHR10145:SF6">
    <property type="entry name" value="TRANSCRIPTION ELONGATION FACTOR SPT6"/>
    <property type="match status" value="1"/>
</dbReference>
<protein>
    <recommendedName>
        <fullName evidence="6">Suppressor of Ty 6 homolog</fullName>
    </recommendedName>
    <alternativeName>
        <fullName evidence="7">Abnormal embryogenesis protein 5</fullName>
    </alternativeName>
</protein>
<dbReference type="Pfam" id="PF14641">
    <property type="entry name" value="HTH_44"/>
    <property type="match status" value="1"/>
</dbReference>
<evidence type="ECO:0000256" key="2">
    <source>
        <dbReference type="ARBA" id="ARBA00009253"/>
    </source>
</evidence>
<dbReference type="InterPro" id="IPR010994">
    <property type="entry name" value="RuvA_2-like"/>
</dbReference>
<dbReference type="InterPro" id="IPR017072">
    <property type="entry name" value="TF_Spt6"/>
</dbReference>
<dbReference type="InterPro" id="IPR023323">
    <property type="entry name" value="Tex-like_dom_sf"/>
</dbReference>
<evidence type="ECO:0000256" key="5">
    <source>
        <dbReference type="ARBA" id="ARBA00062894"/>
    </source>
</evidence>
<dbReference type="FunFam" id="3.30.505.10:FF:000030">
    <property type="entry name" value="Transcription elongation factor spt6"/>
    <property type="match status" value="1"/>
</dbReference>
<dbReference type="InterPro" id="IPR006641">
    <property type="entry name" value="YqgF/RNaseH-like_dom"/>
</dbReference>
<evidence type="ECO:0000256" key="3">
    <source>
        <dbReference type="ARBA" id="ARBA00023163"/>
    </source>
</evidence>
<gene>
    <name evidence="12" type="ORF">PENTCL1PPCAC_12216</name>
</gene>
<evidence type="ECO:0000256" key="7">
    <source>
        <dbReference type="ARBA" id="ARBA00077055"/>
    </source>
</evidence>
<keyword evidence="13" id="KW-1185">Reference proteome</keyword>
<feature type="compositionally biased region" description="Basic and acidic residues" evidence="9">
    <location>
        <begin position="177"/>
        <end position="195"/>
    </location>
</feature>
<evidence type="ECO:0000256" key="1">
    <source>
        <dbReference type="ARBA" id="ARBA00004123"/>
    </source>
</evidence>
<dbReference type="InterPro" id="IPR012340">
    <property type="entry name" value="NA-bd_OB-fold"/>
</dbReference>
<dbReference type="GO" id="GO:0042393">
    <property type="term" value="F:histone binding"/>
    <property type="evidence" value="ECO:0007669"/>
    <property type="project" value="TreeGrafter"/>
</dbReference>
<dbReference type="InterPro" id="IPR035420">
    <property type="entry name" value="Spt6_SH2"/>
</dbReference>
<organism evidence="12 13">
    <name type="scientific">Pristionchus entomophagus</name>
    <dbReference type="NCBI Taxonomy" id="358040"/>
    <lineage>
        <taxon>Eukaryota</taxon>
        <taxon>Metazoa</taxon>
        <taxon>Ecdysozoa</taxon>
        <taxon>Nematoda</taxon>
        <taxon>Chromadorea</taxon>
        <taxon>Rhabditida</taxon>
        <taxon>Rhabditina</taxon>
        <taxon>Diplogasteromorpha</taxon>
        <taxon>Diplogasteroidea</taxon>
        <taxon>Neodiplogasteridae</taxon>
        <taxon>Pristionchus</taxon>
    </lineage>
</organism>
<evidence type="ECO:0000256" key="4">
    <source>
        <dbReference type="ARBA" id="ARBA00023242"/>
    </source>
</evidence>
<dbReference type="SMART" id="SM00252">
    <property type="entry name" value="SH2"/>
    <property type="match status" value="1"/>
</dbReference>
<dbReference type="Proteomes" id="UP001432027">
    <property type="component" value="Unassembled WGS sequence"/>
</dbReference>
<dbReference type="SUPFAM" id="SSF55550">
    <property type="entry name" value="SH2 domain"/>
    <property type="match status" value="1"/>
</dbReference>
<feature type="region of interest" description="Disordered" evidence="9">
    <location>
        <begin position="1309"/>
        <end position="1330"/>
    </location>
</feature>
<dbReference type="GO" id="GO:0034728">
    <property type="term" value="P:nucleosome organization"/>
    <property type="evidence" value="ECO:0007669"/>
    <property type="project" value="TreeGrafter"/>
</dbReference>
<dbReference type="InterPro" id="IPR032706">
    <property type="entry name" value="Spt6_HHH"/>
</dbReference>
<feature type="compositionally biased region" description="Basic and acidic residues" evidence="9">
    <location>
        <begin position="271"/>
        <end position="285"/>
    </location>
</feature>
<evidence type="ECO:0000256" key="9">
    <source>
        <dbReference type="SAM" id="MobiDB-lite"/>
    </source>
</evidence>
<dbReference type="Pfam" id="PF22706">
    <property type="entry name" value="Tex_central_region"/>
    <property type="match status" value="1"/>
</dbReference>
<feature type="compositionally biased region" description="Basic residues" evidence="9">
    <location>
        <begin position="42"/>
        <end position="53"/>
    </location>
</feature>
<dbReference type="PIRSF" id="PIRSF036947">
    <property type="entry name" value="Spt6"/>
    <property type="match status" value="1"/>
</dbReference>
<feature type="region of interest" description="Disordered" evidence="9">
    <location>
        <begin position="1"/>
        <end position="233"/>
    </location>
</feature>
<dbReference type="Gene3D" id="3.30.505.10">
    <property type="entry name" value="SH2 domain"/>
    <property type="match status" value="2"/>
</dbReference>
<dbReference type="InterPro" id="IPR012337">
    <property type="entry name" value="RNaseH-like_sf"/>
</dbReference>
<dbReference type="Gene3D" id="1.10.10.650">
    <property type="entry name" value="RuvA domain 2-like"/>
    <property type="match status" value="1"/>
</dbReference>
<feature type="non-terminal residue" evidence="12">
    <location>
        <position position="1"/>
    </location>
</feature>
<evidence type="ECO:0000259" key="10">
    <source>
        <dbReference type="PROSITE" id="PS50001"/>
    </source>
</evidence>
<dbReference type="InterPro" id="IPR036860">
    <property type="entry name" value="SH2_dom_sf"/>
</dbReference>
<reference evidence="12" key="1">
    <citation type="submission" date="2023-10" db="EMBL/GenBank/DDBJ databases">
        <title>Genome assembly of Pristionchus species.</title>
        <authorList>
            <person name="Yoshida K."/>
            <person name="Sommer R.J."/>
        </authorList>
    </citation>
    <scope>NUCLEOTIDE SEQUENCE</scope>
    <source>
        <strain evidence="12">RS0144</strain>
    </source>
</reference>
<dbReference type="InterPro" id="IPR000980">
    <property type="entry name" value="SH2"/>
</dbReference>
<dbReference type="SUPFAM" id="SSF158832">
    <property type="entry name" value="Tex N-terminal region-like"/>
    <property type="match status" value="1"/>
</dbReference>
<dbReference type="SUPFAM" id="SSF53098">
    <property type="entry name" value="Ribonuclease H-like"/>
    <property type="match status" value="1"/>
</dbReference>
<feature type="domain" description="SH2" evidence="10">
    <location>
        <begin position="1336"/>
        <end position="1444"/>
    </location>
</feature>
<dbReference type="Pfam" id="PF00575">
    <property type="entry name" value="S1"/>
    <property type="match status" value="1"/>
</dbReference>
<dbReference type="Gene3D" id="1.10.10.2740">
    <property type="entry name" value="Spt6, Death-like domain"/>
    <property type="match status" value="1"/>
</dbReference>
<dbReference type="PROSITE" id="PS50001">
    <property type="entry name" value="SH2"/>
    <property type="match status" value="1"/>
</dbReference>
<dbReference type="Pfam" id="PF17674">
    <property type="entry name" value="HHH_9"/>
    <property type="match status" value="1"/>
</dbReference>
<keyword evidence="4" id="KW-0539">Nucleus</keyword>
<dbReference type="InterPro" id="IPR042066">
    <property type="entry name" value="Spt6_death-like"/>
</dbReference>
<dbReference type="SUPFAM" id="SSF47781">
    <property type="entry name" value="RuvA domain 2-like"/>
    <property type="match status" value="2"/>
</dbReference>
<dbReference type="InterPro" id="IPR028083">
    <property type="entry name" value="Spt6_acidic_N_dom"/>
</dbReference>
<dbReference type="InterPro" id="IPR037027">
    <property type="entry name" value="YqgF/RNaseH-like_dom_sf"/>
</dbReference>
<dbReference type="Gene3D" id="1.10.3500.10">
    <property type="entry name" value="Tex N-terminal region-like"/>
    <property type="match status" value="1"/>
</dbReference>
<dbReference type="Pfam" id="PF14639">
    <property type="entry name" value="YqgF"/>
    <property type="match status" value="1"/>
</dbReference>
<comment type="subcellular location">
    <subcellularLocation>
        <location evidence="1">Nucleus</location>
    </subcellularLocation>
</comment>
<dbReference type="SUPFAM" id="SSF50249">
    <property type="entry name" value="Nucleic acid-binding proteins"/>
    <property type="match status" value="1"/>
</dbReference>
<dbReference type="FunFam" id="1.10.10.650:FF:000002">
    <property type="entry name" value="Transcription elongation factor spt6"/>
    <property type="match status" value="1"/>
</dbReference>
<dbReference type="InterPro" id="IPR055179">
    <property type="entry name" value="Tex-like_central_region"/>
</dbReference>
<feature type="compositionally biased region" description="Acidic residues" evidence="9">
    <location>
        <begin position="245"/>
        <end position="270"/>
    </location>
</feature>
<dbReference type="EMBL" id="BTSX01000003">
    <property type="protein sequence ID" value="GMS90041.1"/>
    <property type="molecule type" value="Genomic_DNA"/>
</dbReference>
<dbReference type="GO" id="GO:0031491">
    <property type="term" value="F:nucleosome binding"/>
    <property type="evidence" value="ECO:0007669"/>
    <property type="project" value="TreeGrafter"/>
</dbReference>
<feature type="region of interest" description="Disordered" evidence="9">
    <location>
        <begin position="505"/>
        <end position="526"/>
    </location>
</feature>
<dbReference type="GO" id="GO:0140673">
    <property type="term" value="P:transcription elongation-coupled chromatin remodeling"/>
    <property type="evidence" value="ECO:0007669"/>
    <property type="project" value="InterPro"/>
</dbReference>
<evidence type="ECO:0000256" key="8">
    <source>
        <dbReference type="PROSITE-ProRule" id="PRU00191"/>
    </source>
</evidence>
<comment type="subunit">
    <text evidence="5">Interacts with glp-1 and lin-12.</text>
</comment>
<dbReference type="PROSITE" id="PS50126">
    <property type="entry name" value="S1"/>
    <property type="match status" value="1"/>
</dbReference>
<dbReference type="GO" id="GO:0008023">
    <property type="term" value="C:transcription elongation factor complex"/>
    <property type="evidence" value="ECO:0007669"/>
    <property type="project" value="TreeGrafter"/>
</dbReference>
<comment type="similarity">
    <text evidence="2">Belongs to the SPT6 family.</text>
</comment>
<dbReference type="Gene3D" id="3.30.420.140">
    <property type="entry name" value="YqgF/RNase H-like domain"/>
    <property type="match status" value="1"/>
</dbReference>
<feature type="region of interest" description="Disordered" evidence="9">
    <location>
        <begin position="245"/>
        <end position="285"/>
    </location>
</feature>
<dbReference type="InterPro" id="IPR028088">
    <property type="entry name" value="Spt6_HTH_DNA-bd_dom"/>
</dbReference>
<comment type="caution">
    <text evidence="12">The sequence shown here is derived from an EMBL/GenBank/DDBJ whole genome shotgun (WGS) entry which is preliminary data.</text>
</comment>
<sequence length="1543" mass="178474">IMADFIDRHASESDASDSDAGSAKSSRSTGDSTDSDEEPVAKKQKKETKKRKGSGGGGGLSKKEKKKRKINSSDEDDEEDEDEDEQAKEEMRGFLVDEPEEEEDEGNQSDRSGKSKEKLDSDLDDDDLELIQENLDVKGVKKKGRTARIEDSDEEEEDRDKISKEIFGLGDDDDEPQSSRREPMRRDSGDERSDSDSEGGDNFIEYEQDERRGMKQRNRKRKEMNFAEGALDEARDIFGVEDFNFDEFYEEGGDGEAGEEEEYDDDDMEGDERPRVRRARTDKPKQRETLLDTMEPSELEKGYFAAEDKGIQQKDVPERFQVRQVKVTEASEEEVELEARWIYAHAFKDKPLTKQDDNMLQVLQQEGMTEDDAMKIDEEAPTRIKETLKYFRNSNFEVPFIGFYRKEGIADLLQINDLWKVYKWDSKWCHLLNRRNKLIALMRRMQTYLEETGEQHHHPLTDGDFYDVEAVQTNESLADVQTQFQLFYGPDLAKMTEWEHQRRLESEAMDEEGEGGERGDAGVSAKYKQATRKDKYQMCVEYGLGELAARFGLTPKQFAENLDWRRHDVEQDPVDPYVAAEDYITTSFSSVQDVIQGAQFMLAKQISREPLARSRMRDHYRRRAVISVRPTLKGRETMDDSHPMWKKRYIKEKPICDLEGDDYLQYHLLRESGVLEVRIEVDRQRDGEMQSTLLETICNEQPFHRDEYTEVAESWNVLRRQVVEMALQQMLFPELKIELEKKLLEEAKEWVVKRCSEAMYTRLLHSSYKPPKKIDGDDDDDDDRDGEVRVFGVVYSTERDEVSFGALIDQDGVVIDTIRLPYLMNRRGPQEERQKKEDMAKLARFVNKHVPHVIAVAGENLQARFVKKDMEEVVMQLFQENKITSNIQVVIHDNDAAKVYMQSKQAIAEHPDYPPNLRQALSLARCLLDPLVEYAHLYNTDEDIFCLSLHPLQADVNKEDLHEAVMLELINRVNEVGVDINKCVEFSHHSGLLQFVCGLGPRKASYLLKTIRQNSSCLESRTKLVTLCKIGPKVFMNCSGFIKIDTMRISERTDAYVEILDGSRVHPETYEWARKMAVDALEVDDTTDPTAALEEVLQSPERLKDLDLDAFAEELARQGFGKKDLTLYDIRSELFCRYKDLRSEYQEPNQTQLFGMLTKETCSTLFTGKLVTGTVERVVYRRVNPNDDRDRAEPIRDENSDSWKCPYCGKIVVDVSLLFNHYDEQDLEKGGCPGSPVGIRLRLDNGLIGFISNKCLSDNPNFKSPADRVKLRQVIHARVLKVDPDRYSVDLSSKSSDLRRDDWFDKDSHWDDDAEQADKRGDEEAADRKKQSAANQFVKRVISHPNFHNVTYKDAERMLSKLEQGDAIIRPSSKSANNLTVTWKVSDGIYCHVDVQEQEKINQFTLGKKLVIGGVEEFEDLEEILSRYIQPMASYCREALNHRYALENSQSEKKDEIDAHLHTMKRENPNKIPYCFTPSAVYPGKFTLNYLVGKLRQEYFTPQPEGLRFRKQLFNSLEQMLGWFKLHYREMPAQMYGNRGGYR</sequence>
<dbReference type="Pfam" id="PF14633">
    <property type="entry name" value="SH2_2"/>
    <property type="match status" value="1"/>
</dbReference>